<dbReference type="Proteomes" id="UP000694569">
    <property type="component" value="Unplaced"/>
</dbReference>
<protein>
    <submittedName>
        <fullName evidence="1">Uncharacterized protein</fullName>
    </submittedName>
</protein>
<evidence type="ECO:0000313" key="2">
    <source>
        <dbReference type="Proteomes" id="UP000694569"/>
    </source>
</evidence>
<proteinExistence type="predicted"/>
<dbReference type="AlphaFoldDB" id="A0A8C5Q841"/>
<reference evidence="1" key="2">
    <citation type="submission" date="2025-09" db="UniProtKB">
        <authorList>
            <consortium name="Ensembl"/>
        </authorList>
    </citation>
    <scope>IDENTIFICATION</scope>
</reference>
<reference evidence="1" key="1">
    <citation type="submission" date="2025-08" db="UniProtKB">
        <authorList>
            <consortium name="Ensembl"/>
        </authorList>
    </citation>
    <scope>IDENTIFICATION</scope>
</reference>
<organism evidence="1 2">
    <name type="scientific">Leptobrachium leishanense</name>
    <name type="common">Leishan spiny toad</name>
    <dbReference type="NCBI Taxonomy" id="445787"/>
    <lineage>
        <taxon>Eukaryota</taxon>
        <taxon>Metazoa</taxon>
        <taxon>Chordata</taxon>
        <taxon>Craniata</taxon>
        <taxon>Vertebrata</taxon>
        <taxon>Euteleostomi</taxon>
        <taxon>Amphibia</taxon>
        <taxon>Batrachia</taxon>
        <taxon>Anura</taxon>
        <taxon>Pelobatoidea</taxon>
        <taxon>Megophryidae</taxon>
        <taxon>Leptobrachium</taxon>
    </lineage>
</organism>
<accession>A0A8C5Q841</accession>
<name>A0A8C5Q841_9ANUR</name>
<dbReference type="Ensembl" id="ENSLLET00000035180.1">
    <property type="protein sequence ID" value="ENSLLEP00000033894.1"/>
    <property type="gene ID" value="ENSLLEG00000021426.1"/>
</dbReference>
<evidence type="ECO:0000313" key="1">
    <source>
        <dbReference type="Ensembl" id="ENSLLEP00000033894.1"/>
    </source>
</evidence>
<keyword evidence="2" id="KW-1185">Reference proteome</keyword>
<sequence>MKERYLGITPSSLLLFHRADRFNPRRIQIVSGGLKGRVFEVNLADLQNDE</sequence>